<dbReference type="GO" id="GO:0015074">
    <property type="term" value="P:DNA integration"/>
    <property type="evidence" value="ECO:0007669"/>
    <property type="project" value="UniProtKB-KW"/>
</dbReference>
<feature type="domain" description="Integrase catalytic" evidence="16">
    <location>
        <begin position="1"/>
        <end position="80"/>
    </location>
</feature>
<comment type="caution">
    <text evidence="17">The sequence shown here is derived from an EMBL/GenBank/DDBJ whole genome shotgun (WGS) entry which is preliminary data.</text>
</comment>
<protein>
    <recommendedName>
        <fullName evidence="16">Integrase catalytic domain-containing protein</fullName>
    </recommendedName>
</protein>
<dbReference type="EMBL" id="AVOT02004553">
    <property type="protein sequence ID" value="MBW0476698.1"/>
    <property type="molecule type" value="Genomic_DNA"/>
</dbReference>
<keyword evidence="6" id="KW-0378">Hydrolase</keyword>
<evidence type="ECO:0000256" key="10">
    <source>
        <dbReference type="ARBA" id="ARBA00022918"/>
    </source>
</evidence>
<dbReference type="InterPro" id="IPR012337">
    <property type="entry name" value="RNaseH-like_sf"/>
</dbReference>
<dbReference type="OrthoDB" id="3243429at2759"/>
<evidence type="ECO:0000256" key="15">
    <source>
        <dbReference type="SAM" id="MobiDB-lite"/>
    </source>
</evidence>
<dbReference type="InterPro" id="IPR036397">
    <property type="entry name" value="RNaseH_sf"/>
</dbReference>
<evidence type="ECO:0000256" key="7">
    <source>
        <dbReference type="ARBA" id="ARBA00022842"/>
    </source>
</evidence>
<dbReference type="InterPro" id="IPR039537">
    <property type="entry name" value="Retrotran_Ty1/copia-like"/>
</dbReference>
<evidence type="ECO:0000256" key="5">
    <source>
        <dbReference type="ARBA" id="ARBA00022759"/>
    </source>
</evidence>
<dbReference type="GO" id="GO:0032196">
    <property type="term" value="P:transposition"/>
    <property type="evidence" value="ECO:0007669"/>
    <property type="project" value="UniProtKB-KW"/>
</dbReference>
<evidence type="ECO:0000259" key="16">
    <source>
        <dbReference type="PROSITE" id="PS50994"/>
    </source>
</evidence>
<keyword evidence="4" id="KW-0479">Metal-binding</keyword>
<feature type="region of interest" description="Disordered" evidence="15">
    <location>
        <begin position="143"/>
        <end position="163"/>
    </location>
</feature>
<evidence type="ECO:0000256" key="1">
    <source>
        <dbReference type="ARBA" id="ARBA00022578"/>
    </source>
</evidence>
<keyword evidence="11" id="KW-0239">DNA-directed DNA polymerase</keyword>
<keyword evidence="3" id="KW-0540">Nuclease</keyword>
<gene>
    <name evidence="17" type="ORF">O181_016413</name>
</gene>
<evidence type="ECO:0000256" key="2">
    <source>
        <dbReference type="ARBA" id="ARBA00022695"/>
    </source>
</evidence>
<keyword evidence="8" id="KW-0694">RNA-binding</keyword>
<dbReference type="Proteomes" id="UP000765509">
    <property type="component" value="Unassembled WGS sequence"/>
</dbReference>
<evidence type="ECO:0000256" key="4">
    <source>
        <dbReference type="ARBA" id="ARBA00022723"/>
    </source>
</evidence>
<keyword evidence="5" id="KW-0255">Endonuclease</keyword>
<keyword evidence="9" id="KW-0229">DNA integration</keyword>
<dbReference type="PANTHER" id="PTHR42648">
    <property type="entry name" value="TRANSPOSASE, PUTATIVE-RELATED"/>
    <property type="match status" value="1"/>
</dbReference>
<dbReference type="PROSITE" id="PS50994">
    <property type="entry name" value="INTEGRASE"/>
    <property type="match status" value="1"/>
</dbReference>
<dbReference type="GO" id="GO:0006310">
    <property type="term" value="P:DNA recombination"/>
    <property type="evidence" value="ECO:0007669"/>
    <property type="project" value="UniProtKB-KW"/>
</dbReference>
<evidence type="ECO:0000256" key="13">
    <source>
        <dbReference type="ARBA" id="ARBA00048173"/>
    </source>
</evidence>
<keyword evidence="1" id="KW-0815">Transposition</keyword>
<evidence type="ECO:0000256" key="8">
    <source>
        <dbReference type="ARBA" id="ARBA00022884"/>
    </source>
</evidence>
<dbReference type="InterPro" id="IPR001584">
    <property type="entry name" value="Integrase_cat-core"/>
</dbReference>
<keyword evidence="12" id="KW-0233">DNA recombination</keyword>
<sequence>MIVLDTGINHIISPPYTPQHNSFSERGNQSVLEKARCILLQSNLPVKYWAEAVSTETFLCNLVQKDNNNMTPHDIWHKSRPPLRYKNGASRYQILRTSDQKIVISKHVLFDKEKFPSSVSQEQNIDEVYNFFPGLMQDMEKNLPDDTDINENNPSIETSSSDDENEDIFIYVLKQQPQRIRVIGPGHPTLISSKINSENILTFSQQQPGANLTNQAHSPPNHLMKQCLA</sequence>
<keyword evidence="7" id="KW-0460">Magnesium</keyword>
<evidence type="ECO:0000256" key="14">
    <source>
        <dbReference type="ARBA" id="ARBA00049244"/>
    </source>
</evidence>
<dbReference type="GO" id="GO:0004519">
    <property type="term" value="F:endonuclease activity"/>
    <property type="evidence" value="ECO:0007669"/>
    <property type="project" value="UniProtKB-KW"/>
</dbReference>
<evidence type="ECO:0000256" key="11">
    <source>
        <dbReference type="ARBA" id="ARBA00022932"/>
    </source>
</evidence>
<evidence type="ECO:0000256" key="3">
    <source>
        <dbReference type="ARBA" id="ARBA00022722"/>
    </source>
</evidence>
<dbReference type="GO" id="GO:0003887">
    <property type="term" value="F:DNA-directed DNA polymerase activity"/>
    <property type="evidence" value="ECO:0007669"/>
    <property type="project" value="UniProtKB-KW"/>
</dbReference>
<keyword evidence="11" id="KW-0808">Transferase</keyword>
<evidence type="ECO:0000256" key="12">
    <source>
        <dbReference type="ARBA" id="ARBA00023172"/>
    </source>
</evidence>
<dbReference type="GO" id="GO:0016787">
    <property type="term" value="F:hydrolase activity"/>
    <property type="evidence" value="ECO:0007669"/>
    <property type="project" value="UniProtKB-KW"/>
</dbReference>
<comment type="catalytic activity">
    <reaction evidence="14">
        <text>DNA(n) + a 2'-deoxyribonucleoside 5'-triphosphate = DNA(n+1) + diphosphate</text>
        <dbReference type="Rhea" id="RHEA:22508"/>
        <dbReference type="Rhea" id="RHEA-COMP:17339"/>
        <dbReference type="Rhea" id="RHEA-COMP:17340"/>
        <dbReference type="ChEBI" id="CHEBI:33019"/>
        <dbReference type="ChEBI" id="CHEBI:61560"/>
        <dbReference type="ChEBI" id="CHEBI:173112"/>
        <dbReference type="EC" id="2.7.7.7"/>
    </reaction>
</comment>
<evidence type="ECO:0000256" key="6">
    <source>
        <dbReference type="ARBA" id="ARBA00022801"/>
    </source>
</evidence>
<dbReference type="Gene3D" id="3.30.420.10">
    <property type="entry name" value="Ribonuclease H-like superfamily/Ribonuclease H"/>
    <property type="match status" value="1"/>
</dbReference>
<reference evidence="17" key="1">
    <citation type="submission" date="2021-03" db="EMBL/GenBank/DDBJ databases">
        <title>Draft genome sequence of rust myrtle Austropuccinia psidii MF-1, a brazilian biotype.</title>
        <authorList>
            <person name="Quecine M.C."/>
            <person name="Pachon D.M.R."/>
            <person name="Bonatelli M.L."/>
            <person name="Correr F.H."/>
            <person name="Franceschini L.M."/>
            <person name="Leite T.F."/>
            <person name="Margarido G.R.A."/>
            <person name="Almeida C.A."/>
            <person name="Ferrarezi J.A."/>
            <person name="Labate C.A."/>
        </authorList>
    </citation>
    <scope>NUCLEOTIDE SEQUENCE</scope>
    <source>
        <strain evidence="17">MF-1</strain>
    </source>
</reference>
<dbReference type="GO" id="GO:0005634">
    <property type="term" value="C:nucleus"/>
    <property type="evidence" value="ECO:0007669"/>
    <property type="project" value="UniProtKB-ARBA"/>
</dbReference>
<accession>A0A9Q3C528</accession>
<evidence type="ECO:0000313" key="17">
    <source>
        <dbReference type="EMBL" id="MBW0476698.1"/>
    </source>
</evidence>
<dbReference type="GO" id="GO:0003964">
    <property type="term" value="F:RNA-directed DNA polymerase activity"/>
    <property type="evidence" value="ECO:0007669"/>
    <property type="project" value="UniProtKB-KW"/>
</dbReference>
<dbReference type="AlphaFoldDB" id="A0A9Q3C528"/>
<proteinExistence type="predicted"/>
<dbReference type="SUPFAM" id="SSF53098">
    <property type="entry name" value="Ribonuclease H-like"/>
    <property type="match status" value="1"/>
</dbReference>
<dbReference type="GO" id="GO:0003723">
    <property type="term" value="F:RNA binding"/>
    <property type="evidence" value="ECO:0007669"/>
    <property type="project" value="UniProtKB-KW"/>
</dbReference>
<evidence type="ECO:0000256" key="9">
    <source>
        <dbReference type="ARBA" id="ARBA00022908"/>
    </source>
</evidence>
<keyword evidence="2" id="KW-0548">Nucleotidyltransferase</keyword>
<organism evidence="17 18">
    <name type="scientific">Austropuccinia psidii MF-1</name>
    <dbReference type="NCBI Taxonomy" id="1389203"/>
    <lineage>
        <taxon>Eukaryota</taxon>
        <taxon>Fungi</taxon>
        <taxon>Dikarya</taxon>
        <taxon>Basidiomycota</taxon>
        <taxon>Pucciniomycotina</taxon>
        <taxon>Pucciniomycetes</taxon>
        <taxon>Pucciniales</taxon>
        <taxon>Sphaerophragmiaceae</taxon>
        <taxon>Austropuccinia</taxon>
    </lineage>
</organism>
<name>A0A9Q3C528_9BASI</name>
<feature type="compositionally biased region" description="Polar residues" evidence="15">
    <location>
        <begin position="150"/>
        <end position="159"/>
    </location>
</feature>
<keyword evidence="10" id="KW-0695">RNA-directed DNA polymerase</keyword>
<keyword evidence="18" id="KW-1185">Reference proteome</keyword>
<dbReference type="PANTHER" id="PTHR42648:SF11">
    <property type="entry name" value="TRANSPOSON TY4-P GAG-POL POLYPROTEIN"/>
    <property type="match status" value="1"/>
</dbReference>
<comment type="catalytic activity">
    <reaction evidence="13">
        <text>DNA(n) + a 2'-deoxyribonucleoside 5'-triphosphate = DNA(n+1) + diphosphate</text>
        <dbReference type="Rhea" id="RHEA:22508"/>
        <dbReference type="Rhea" id="RHEA-COMP:17339"/>
        <dbReference type="Rhea" id="RHEA-COMP:17340"/>
        <dbReference type="ChEBI" id="CHEBI:33019"/>
        <dbReference type="ChEBI" id="CHEBI:61560"/>
        <dbReference type="ChEBI" id="CHEBI:173112"/>
        <dbReference type="EC" id="2.7.7.49"/>
    </reaction>
</comment>
<dbReference type="GO" id="GO:0046872">
    <property type="term" value="F:metal ion binding"/>
    <property type="evidence" value="ECO:0007669"/>
    <property type="project" value="UniProtKB-KW"/>
</dbReference>
<evidence type="ECO:0000313" key="18">
    <source>
        <dbReference type="Proteomes" id="UP000765509"/>
    </source>
</evidence>